<protein>
    <submittedName>
        <fullName evidence="2">Ubiquitin-like protein</fullName>
    </submittedName>
</protein>
<proteinExistence type="predicted"/>
<name>A0A165VU99_9AGAM</name>
<feature type="domain" description="Ubiquitin-like" evidence="1">
    <location>
        <begin position="57"/>
        <end position="91"/>
    </location>
</feature>
<evidence type="ECO:0000313" key="2">
    <source>
        <dbReference type="EMBL" id="KZT30198.1"/>
    </source>
</evidence>
<keyword evidence="3" id="KW-1185">Reference proteome</keyword>
<dbReference type="PANTHER" id="PTHR10562">
    <property type="entry name" value="SMALL UBIQUITIN-RELATED MODIFIER"/>
    <property type="match status" value="1"/>
</dbReference>
<accession>A0A165VU99</accession>
<dbReference type="STRING" id="1314782.A0A165VU99"/>
<dbReference type="InterPro" id="IPR022617">
    <property type="entry name" value="Rad60/SUMO-like_dom"/>
</dbReference>
<organism evidence="2 3">
    <name type="scientific">Neolentinus lepideus HHB14362 ss-1</name>
    <dbReference type="NCBI Taxonomy" id="1314782"/>
    <lineage>
        <taxon>Eukaryota</taxon>
        <taxon>Fungi</taxon>
        <taxon>Dikarya</taxon>
        <taxon>Basidiomycota</taxon>
        <taxon>Agaricomycotina</taxon>
        <taxon>Agaricomycetes</taxon>
        <taxon>Gloeophyllales</taxon>
        <taxon>Gloeophyllaceae</taxon>
        <taxon>Neolentinus</taxon>
    </lineage>
</organism>
<dbReference type="SUPFAM" id="SSF54236">
    <property type="entry name" value="Ubiquitin-like"/>
    <property type="match status" value="1"/>
</dbReference>
<dbReference type="InterPro" id="IPR029071">
    <property type="entry name" value="Ubiquitin-like_domsf"/>
</dbReference>
<evidence type="ECO:0000259" key="1">
    <source>
        <dbReference type="PROSITE" id="PS50053"/>
    </source>
</evidence>
<dbReference type="AlphaFoldDB" id="A0A165VU99"/>
<evidence type="ECO:0000313" key="3">
    <source>
        <dbReference type="Proteomes" id="UP000076761"/>
    </source>
</evidence>
<dbReference type="OrthoDB" id="442921at2759"/>
<dbReference type="InParanoid" id="A0A165VU99"/>
<dbReference type="Proteomes" id="UP000076761">
    <property type="component" value="Unassembled WGS sequence"/>
</dbReference>
<dbReference type="CDD" id="cd01763">
    <property type="entry name" value="Ubl_SUMO_like"/>
    <property type="match status" value="1"/>
</dbReference>
<dbReference type="InterPro" id="IPR000626">
    <property type="entry name" value="Ubiquitin-like_dom"/>
</dbReference>
<dbReference type="Gene3D" id="3.10.20.90">
    <property type="entry name" value="Phosphatidylinositol 3-kinase Catalytic Subunit, Chain A, domain 1"/>
    <property type="match status" value="1"/>
</dbReference>
<sequence length="94" mass="10603">MTDDPPSTSASPKKPALQIQLIFQNNVIPFRVRPNTPARKFLDTALNMWHLDRGSVRFVYNGKRVREEDTPEQLGMENGDEVDVLIEQFGGSSS</sequence>
<dbReference type="Pfam" id="PF11976">
    <property type="entry name" value="Rad60-SLD"/>
    <property type="match status" value="1"/>
</dbReference>
<gene>
    <name evidence="2" type="ORF">NEOLEDRAFT_316058</name>
</gene>
<dbReference type="PROSITE" id="PS50053">
    <property type="entry name" value="UBIQUITIN_2"/>
    <property type="match status" value="1"/>
</dbReference>
<reference evidence="2 3" key="1">
    <citation type="journal article" date="2016" name="Mol. Biol. Evol.">
        <title>Comparative Genomics of Early-Diverging Mushroom-Forming Fungi Provides Insights into the Origins of Lignocellulose Decay Capabilities.</title>
        <authorList>
            <person name="Nagy L.G."/>
            <person name="Riley R."/>
            <person name="Tritt A."/>
            <person name="Adam C."/>
            <person name="Daum C."/>
            <person name="Floudas D."/>
            <person name="Sun H."/>
            <person name="Yadav J.S."/>
            <person name="Pangilinan J."/>
            <person name="Larsson K.H."/>
            <person name="Matsuura K."/>
            <person name="Barry K."/>
            <person name="Labutti K."/>
            <person name="Kuo R."/>
            <person name="Ohm R.A."/>
            <person name="Bhattacharya S.S."/>
            <person name="Shirouzu T."/>
            <person name="Yoshinaga Y."/>
            <person name="Martin F.M."/>
            <person name="Grigoriev I.V."/>
            <person name="Hibbett D.S."/>
        </authorList>
    </citation>
    <scope>NUCLEOTIDE SEQUENCE [LARGE SCALE GENOMIC DNA]</scope>
    <source>
        <strain evidence="2 3">HHB14362 ss-1</strain>
    </source>
</reference>
<dbReference type="EMBL" id="KV425552">
    <property type="protein sequence ID" value="KZT30198.1"/>
    <property type="molecule type" value="Genomic_DNA"/>
</dbReference>